<proteinExistence type="predicted"/>
<feature type="region of interest" description="Disordered" evidence="1">
    <location>
        <begin position="215"/>
        <end position="234"/>
    </location>
</feature>
<keyword evidence="2" id="KW-0812">Transmembrane</keyword>
<dbReference type="PANTHER" id="PTHR32305:SF15">
    <property type="entry name" value="PROTEIN RHSA-RELATED"/>
    <property type="match status" value="1"/>
</dbReference>
<organism evidence="3 4">
    <name type="scientific">Breoghania corrubedonensis</name>
    <dbReference type="NCBI Taxonomy" id="665038"/>
    <lineage>
        <taxon>Bacteria</taxon>
        <taxon>Pseudomonadati</taxon>
        <taxon>Pseudomonadota</taxon>
        <taxon>Alphaproteobacteria</taxon>
        <taxon>Hyphomicrobiales</taxon>
        <taxon>Stappiaceae</taxon>
        <taxon>Breoghania</taxon>
    </lineage>
</organism>
<dbReference type="PANTHER" id="PTHR32305">
    <property type="match status" value="1"/>
</dbReference>
<dbReference type="EMBL" id="QAYG01000004">
    <property type="protein sequence ID" value="PTW60669.1"/>
    <property type="molecule type" value="Genomic_DNA"/>
</dbReference>
<reference evidence="3 4" key="1">
    <citation type="submission" date="2018-04" db="EMBL/GenBank/DDBJ databases">
        <title>Genomic Encyclopedia of Archaeal and Bacterial Type Strains, Phase II (KMG-II): from individual species to whole genera.</title>
        <authorList>
            <person name="Goeker M."/>
        </authorList>
    </citation>
    <scope>NUCLEOTIDE SEQUENCE [LARGE SCALE GENOMIC DNA]</scope>
    <source>
        <strain evidence="3 4">DSM 23382</strain>
    </source>
</reference>
<dbReference type="AlphaFoldDB" id="A0A2T5VA92"/>
<keyword evidence="4" id="KW-1185">Reference proteome</keyword>
<gene>
    <name evidence="3" type="ORF">C8N35_104295</name>
</gene>
<evidence type="ECO:0000313" key="4">
    <source>
        <dbReference type="Proteomes" id="UP000244081"/>
    </source>
</evidence>
<feature type="transmembrane region" description="Helical" evidence="2">
    <location>
        <begin position="168"/>
        <end position="188"/>
    </location>
</feature>
<name>A0A2T5VA92_9HYPH</name>
<protein>
    <submittedName>
        <fullName evidence="3">RHS repeat-associated protein</fullName>
    </submittedName>
</protein>
<dbReference type="InterPro" id="IPR022385">
    <property type="entry name" value="Rhs_assc_core"/>
</dbReference>
<feature type="compositionally biased region" description="Basic and acidic residues" evidence="1">
    <location>
        <begin position="316"/>
        <end position="339"/>
    </location>
</feature>
<evidence type="ECO:0000256" key="2">
    <source>
        <dbReference type="SAM" id="Phobius"/>
    </source>
</evidence>
<accession>A0A2T5VA92</accession>
<feature type="compositionally biased region" description="Basic and acidic residues" evidence="1">
    <location>
        <begin position="293"/>
        <end position="306"/>
    </location>
</feature>
<sequence length="339" mass="37183">MTAPSRVSTRVFGHTTTPIMWPPPLNIHHDPQARRQRHANRLAVHDLHGSLLPVQPSRADDDPFPNFEPNPLPGLAEIEHAHVLDVQTATIRESKGWIGERDDPEVGLTYLNARYYDPVLARFIQPDWWDPTDPAVGTNRYAYGLNNPILQKDPSGHCVAGCVGDAGLAVYAAVVGAVAIAAIVASYYDDTAILNQNTNPDYEDAHPLGVEVTSSGKIHGDVPSADDITGASDEELADYNETVKKSIRQREEEYAENKYGLTPAERAGYRARIEKEKKSLEIAERERAFRDALEAARNRDKEKNDGDGGNGEDGSEGGKGEKDGNRGGGRDDADQDTRR</sequence>
<keyword evidence="2" id="KW-1133">Transmembrane helix</keyword>
<dbReference type="InterPro" id="IPR050708">
    <property type="entry name" value="T6SS_VgrG/RHS"/>
</dbReference>
<keyword evidence="2" id="KW-0472">Membrane</keyword>
<dbReference type="NCBIfam" id="TIGR03696">
    <property type="entry name" value="Rhs_assc_core"/>
    <property type="match status" value="1"/>
</dbReference>
<dbReference type="OrthoDB" id="7876417at2"/>
<dbReference type="Proteomes" id="UP000244081">
    <property type="component" value="Unassembled WGS sequence"/>
</dbReference>
<feature type="region of interest" description="Disordered" evidence="1">
    <location>
        <begin position="293"/>
        <end position="339"/>
    </location>
</feature>
<dbReference type="Gene3D" id="2.180.10.10">
    <property type="entry name" value="RHS repeat-associated core"/>
    <property type="match status" value="1"/>
</dbReference>
<comment type="caution">
    <text evidence="3">The sequence shown here is derived from an EMBL/GenBank/DDBJ whole genome shotgun (WGS) entry which is preliminary data.</text>
</comment>
<evidence type="ECO:0000256" key="1">
    <source>
        <dbReference type="SAM" id="MobiDB-lite"/>
    </source>
</evidence>
<evidence type="ECO:0000313" key="3">
    <source>
        <dbReference type="EMBL" id="PTW60669.1"/>
    </source>
</evidence>